<gene>
    <name evidence="2" type="ORF">CF165_02735</name>
</gene>
<organism evidence="2 3">
    <name type="scientific">Amycolatopsis vastitatis</name>
    <dbReference type="NCBI Taxonomy" id="1905142"/>
    <lineage>
        <taxon>Bacteria</taxon>
        <taxon>Bacillati</taxon>
        <taxon>Actinomycetota</taxon>
        <taxon>Actinomycetes</taxon>
        <taxon>Pseudonocardiales</taxon>
        <taxon>Pseudonocardiaceae</taxon>
        <taxon>Amycolatopsis</taxon>
    </lineage>
</organism>
<evidence type="ECO:0000313" key="3">
    <source>
        <dbReference type="Proteomes" id="UP000215199"/>
    </source>
</evidence>
<protein>
    <submittedName>
        <fullName evidence="2">Uncharacterized protein</fullName>
    </submittedName>
</protein>
<feature type="transmembrane region" description="Helical" evidence="1">
    <location>
        <begin position="51"/>
        <end position="77"/>
    </location>
</feature>
<comment type="caution">
    <text evidence="2">The sequence shown here is derived from an EMBL/GenBank/DDBJ whole genome shotgun (WGS) entry which is preliminary data.</text>
</comment>
<sequence>MPPGVHEGVLDPPDPGGIVGVEGVVGEVGLVGPEVSRFAVVSSGFLVSGVFWGRVLGGGLLGRVFLGGGVLGLLLVVRRRAFLRRRGGGGCLLGRSWLFRRTVHRPRRVERALRPARQVLRRRTEPRRGHPRVVR</sequence>
<keyword evidence="1" id="KW-0812">Transmembrane</keyword>
<evidence type="ECO:0000256" key="1">
    <source>
        <dbReference type="SAM" id="Phobius"/>
    </source>
</evidence>
<reference evidence="3" key="1">
    <citation type="submission" date="2017-07" db="EMBL/GenBank/DDBJ databases">
        <title>Comparative genome mining reveals phylogenetic distribution patterns of secondary metabolites in Amycolatopsis.</title>
        <authorList>
            <person name="Adamek M."/>
            <person name="Alanjary M."/>
            <person name="Sales-Ortells H."/>
            <person name="Goodfellow M."/>
            <person name="Bull A.T."/>
            <person name="Kalinowski J."/>
            <person name="Ziemert N."/>
        </authorList>
    </citation>
    <scope>NUCLEOTIDE SEQUENCE [LARGE SCALE GENOMIC DNA]</scope>
    <source>
        <strain evidence="3">H5</strain>
    </source>
</reference>
<accession>A0A229TIN5</accession>
<name>A0A229TIN5_9PSEU</name>
<dbReference type="AlphaFoldDB" id="A0A229TIN5"/>
<evidence type="ECO:0000313" key="2">
    <source>
        <dbReference type="EMBL" id="OXM71097.1"/>
    </source>
</evidence>
<dbReference type="Proteomes" id="UP000215199">
    <property type="component" value="Unassembled WGS sequence"/>
</dbReference>
<keyword evidence="3" id="KW-1185">Reference proteome</keyword>
<keyword evidence="1" id="KW-1133">Transmembrane helix</keyword>
<proteinExistence type="predicted"/>
<dbReference type="EMBL" id="NMUL01000003">
    <property type="protein sequence ID" value="OXM71097.1"/>
    <property type="molecule type" value="Genomic_DNA"/>
</dbReference>
<keyword evidence="1" id="KW-0472">Membrane</keyword>